<dbReference type="Proteomes" id="UP000198867">
    <property type="component" value="Unassembled WGS sequence"/>
</dbReference>
<dbReference type="Pfam" id="PF13646">
    <property type="entry name" value="HEAT_2"/>
    <property type="match status" value="2"/>
</dbReference>
<keyword evidence="1" id="KW-0812">Transmembrane</keyword>
<name>A0A1I4YFD8_9MICO</name>
<gene>
    <name evidence="2" type="ORF">SAMN05216219_0192</name>
</gene>
<keyword evidence="1" id="KW-1133">Transmembrane helix</keyword>
<dbReference type="SUPFAM" id="SSF48371">
    <property type="entry name" value="ARM repeat"/>
    <property type="match status" value="1"/>
</dbReference>
<dbReference type="Gene3D" id="1.25.10.10">
    <property type="entry name" value="Leucine-rich Repeat Variant"/>
    <property type="match status" value="2"/>
</dbReference>
<dbReference type="GO" id="GO:0016491">
    <property type="term" value="F:oxidoreductase activity"/>
    <property type="evidence" value="ECO:0007669"/>
    <property type="project" value="TreeGrafter"/>
</dbReference>
<feature type="transmembrane region" description="Helical" evidence="1">
    <location>
        <begin position="12"/>
        <end position="34"/>
    </location>
</feature>
<dbReference type="InterPro" id="IPR011989">
    <property type="entry name" value="ARM-like"/>
</dbReference>
<dbReference type="RefSeq" id="WP_090708014.1">
    <property type="nucleotide sequence ID" value="NZ_FOVM01000001.1"/>
</dbReference>
<dbReference type="PANTHER" id="PTHR12697">
    <property type="entry name" value="PBS LYASE HEAT-LIKE PROTEIN"/>
    <property type="match status" value="1"/>
</dbReference>
<dbReference type="SMART" id="SM00567">
    <property type="entry name" value="EZ_HEAT"/>
    <property type="match status" value="4"/>
</dbReference>
<dbReference type="InterPro" id="IPR016024">
    <property type="entry name" value="ARM-type_fold"/>
</dbReference>
<dbReference type="PANTHER" id="PTHR12697:SF5">
    <property type="entry name" value="DEOXYHYPUSINE HYDROXYLASE"/>
    <property type="match status" value="1"/>
</dbReference>
<reference evidence="3" key="1">
    <citation type="submission" date="2016-10" db="EMBL/GenBank/DDBJ databases">
        <authorList>
            <person name="Varghese N."/>
            <person name="Submissions S."/>
        </authorList>
    </citation>
    <scope>NUCLEOTIDE SEQUENCE [LARGE SCALE GENOMIC DNA]</scope>
    <source>
        <strain evidence="3">CGMCC 1.11101</strain>
    </source>
</reference>
<proteinExistence type="predicted"/>
<protein>
    <submittedName>
        <fullName evidence="2">HEAT repeat-containing protein</fullName>
    </submittedName>
</protein>
<dbReference type="EMBL" id="FOVM01000001">
    <property type="protein sequence ID" value="SFN36717.1"/>
    <property type="molecule type" value="Genomic_DNA"/>
</dbReference>
<keyword evidence="1" id="KW-0472">Membrane</keyword>
<evidence type="ECO:0000313" key="2">
    <source>
        <dbReference type="EMBL" id="SFN36717.1"/>
    </source>
</evidence>
<keyword evidence="3" id="KW-1185">Reference proteome</keyword>
<dbReference type="OrthoDB" id="8912726at2"/>
<sequence>MPTLFPSSVVFVVLIACTIACVVAIVLVTVMRLARRVRGSRLQRLTERIRPAVLQAAVAEQDALDNSLTVFRSMRGRARRNAESIATRMLYDVTGETRTNLTYVLAACGTITRAVSRTTSTVPVRRARAAEILGLIDYPDAISHLIRLAQDESDEVRAVATRALGRSGRPEAIAGLLAALPSSSGVPAVVVGSALLEAAEHSAAAIGRGFTDSDPAVRRTTAILASHVMSPGATPRLIRALATDDEPLVRIAAARSIMRLQTRDAVPALYEAASSEHSGVRIAATTALATFPPAWTHEVLTDLKHHPDVDIRRAASATPIEG</sequence>
<evidence type="ECO:0000313" key="3">
    <source>
        <dbReference type="Proteomes" id="UP000198867"/>
    </source>
</evidence>
<dbReference type="AlphaFoldDB" id="A0A1I4YFD8"/>
<accession>A0A1I4YFD8</accession>
<evidence type="ECO:0000256" key="1">
    <source>
        <dbReference type="SAM" id="Phobius"/>
    </source>
</evidence>
<organism evidence="2 3">
    <name type="scientific">Mycetocola miduiensis</name>
    <dbReference type="NCBI Taxonomy" id="995034"/>
    <lineage>
        <taxon>Bacteria</taxon>
        <taxon>Bacillati</taxon>
        <taxon>Actinomycetota</taxon>
        <taxon>Actinomycetes</taxon>
        <taxon>Micrococcales</taxon>
        <taxon>Microbacteriaceae</taxon>
        <taxon>Mycetocola</taxon>
    </lineage>
</organism>
<dbReference type="STRING" id="995034.SAMN05216219_0192"/>
<dbReference type="InterPro" id="IPR004155">
    <property type="entry name" value="PBS_lyase_HEAT"/>
</dbReference>